<feature type="compositionally biased region" description="Low complexity" evidence="1">
    <location>
        <begin position="69"/>
        <end position="88"/>
    </location>
</feature>
<sequence>MTPSRSQSHQAIKYVALVQDLDVQDENAEKVDFGRKRPPTLPRLSSPIYPSSAPSTMTEWTPYAYTPGSSSRSQPATSSASNFISSARSTHRSSPHSPSTNS</sequence>
<evidence type="ECO:0000313" key="2">
    <source>
        <dbReference type="EMBL" id="PPQ74404.1"/>
    </source>
</evidence>
<comment type="caution">
    <text evidence="2">The sequence shown here is derived from an EMBL/GenBank/DDBJ whole genome shotgun (WGS) entry which is preliminary data.</text>
</comment>
<accession>A0A409W7B1</accession>
<evidence type="ECO:0000256" key="1">
    <source>
        <dbReference type="SAM" id="MobiDB-lite"/>
    </source>
</evidence>
<dbReference type="AlphaFoldDB" id="A0A409W7B1"/>
<protein>
    <submittedName>
        <fullName evidence="2">Uncharacterized protein</fullName>
    </submittedName>
</protein>
<dbReference type="InParanoid" id="A0A409W7B1"/>
<feature type="region of interest" description="Disordered" evidence="1">
    <location>
        <begin position="28"/>
        <end position="102"/>
    </location>
</feature>
<proteinExistence type="predicted"/>
<dbReference type="EMBL" id="NHTK01005755">
    <property type="protein sequence ID" value="PPQ74404.1"/>
    <property type="molecule type" value="Genomic_DNA"/>
</dbReference>
<organism evidence="2 3">
    <name type="scientific">Panaeolus cyanescens</name>
    <dbReference type="NCBI Taxonomy" id="181874"/>
    <lineage>
        <taxon>Eukaryota</taxon>
        <taxon>Fungi</taxon>
        <taxon>Dikarya</taxon>
        <taxon>Basidiomycota</taxon>
        <taxon>Agaricomycotina</taxon>
        <taxon>Agaricomycetes</taxon>
        <taxon>Agaricomycetidae</taxon>
        <taxon>Agaricales</taxon>
        <taxon>Agaricineae</taxon>
        <taxon>Galeropsidaceae</taxon>
        <taxon>Panaeolus</taxon>
    </lineage>
</organism>
<name>A0A409W7B1_9AGAR</name>
<feature type="compositionally biased region" description="Polar residues" evidence="1">
    <location>
        <begin position="48"/>
        <end position="59"/>
    </location>
</feature>
<dbReference type="Proteomes" id="UP000284842">
    <property type="component" value="Unassembled WGS sequence"/>
</dbReference>
<feature type="non-terminal residue" evidence="2">
    <location>
        <position position="102"/>
    </location>
</feature>
<keyword evidence="3" id="KW-1185">Reference proteome</keyword>
<gene>
    <name evidence="2" type="ORF">CVT24_001072</name>
</gene>
<reference evidence="2 3" key="1">
    <citation type="journal article" date="2018" name="Evol. Lett.">
        <title>Horizontal gene cluster transfer increased hallucinogenic mushroom diversity.</title>
        <authorList>
            <person name="Reynolds H.T."/>
            <person name="Vijayakumar V."/>
            <person name="Gluck-Thaler E."/>
            <person name="Korotkin H.B."/>
            <person name="Matheny P.B."/>
            <person name="Slot J.C."/>
        </authorList>
    </citation>
    <scope>NUCLEOTIDE SEQUENCE [LARGE SCALE GENOMIC DNA]</scope>
    <source>
        <strain evidence="2 3">2629</strain>
    </source>
</reference>
<evidence type="ECO:0000313" key="3">
    <source>
        <dbReference type="Proteomes" id="UP000284842"/>
    </source>
</evidence>